<dbReference type="InterPro" id="IPR012347">
    <property type="entry name" value="Ferritin-like"/>
</dbReference>
<comment type="caution">
    <text evidence="4">The sequence shown here is derived from an EMBL/GenBank/DDBJ whole genome shotgun (WGS) entry which is preliminary data.</text>
</comment>
<dbReference type="Pfam" id="PF07875">
    <property type="entry name" value="Coat_F"/>
    <property type="match status" value="1"/>
</dbReference>
<evidence type="ECO:0000313" key="4">
    <source>
        <dbReference type="EMBL" id="MFC5988291.1"/>
    </source>
</evidence>
<dbReference type="PANTHER" id="PTHR39183:SF1">
    <property type="entry name" value="SPORE COAT PROTEIN F-LIKE PROTEIN YHCQ"/>
    <property type="match status" value="1"/>
</dbReference>
<dbReference type="Gene3D" id="1.20.1260.10">
    <property type="match status" value="1"/>
</dbReference>
<evidence type="ECO:0000256" key="3">
    <source>
        <dbReference type="ARBA" id="ARBA00024344"/>
    </source>
</evidence>
<keyword evidence="4" id="KW-0946">Virion</keyword>
<reference evidence="5" key="1">
    <citation type="journal article" date="2019" name="Int. J. Syst. Evol. Microbiol.">
        <title>The Global Catalogue of Microorganisms (GCM) 10K type strain sequencing project: providing services to taxonomists for standard genome sequencing and annotation.</title>
        <authorList>
            <consortium name="The Broad Institute Genomics Platform"/>
            <consortium name="The Broad Institute Genome Sequencing Center for Infectious Disease"/>
            <person name="Wu L."/>
            <person name="Ma J."/>
        </authorList>
    </citation>
    <scope>NUCLEOTIDE SEQUENCE [LARGE SCALE GENOMIC DNA]</scope>
    <source>
        <strain evidence="5">CCM 8749</strain>
    </source>
</reference>
<name>A0ABW1ITC2_9BACL</name>
<dbReference type="Proteomes" id="UP001596250">
    <property type="component" value="Unassembled WGS sequence"/>
</dbReference>
<keyword evidence="4" id="KW-0167">Capsid protein</keyword>
<comment type="subcellular location">
    <subcellularLocation>
        <location evidence="2">Spore coat</location>
    </subcellularLocation>
</comment>
<dbReference type="RefSeq" id="WP_379895754.1">
    <property type="nucleotide sequence ID" value="NZ_CBCSCT010000015.1"/>
</dbReference>
<dbReference type="InterPro" id="IPR012851">
    <property type="entry name" value="Spore_coat_CotF-like"/>
</dbReference>
<protein>
    <submittedName>
        <fullName evidence="4">Spore coat protein</fullName>
    </submittedName>
</protein>
<sequence length="210" mass="24142">MPFGAHETMEVHEMLNEKINLINHFQLYAQQCQSSQLKDMIHRHLQTAIQAYDQLVRYTHDYQTAQGMSTQTGISNIQPQQIQYGLNNPPQLMPQMQQMSKSMDDQQIAMAVLSCHKNSAKNHMQAAVECADPNVRQMLVNGSVTCSNQAYEVFTYMNQQGLYQVPTLKDHTAKTYLHAYQPVQQEMPQSMQQGMTQGMQQPAMQQMYHQ</sequence>
<keyword evidence="1" id="KW-0749">Sporulation</keyword>
<dbReference type="PANTHER" id="PTHR39183">
    <property type="entry name" value="SPORE COAT PROTEIN F-LIKE PROTEIN YHCQ"/>
    <property type="match status" value="1"/>
</dbReference>
<organism evidence="4 5">
    <name type="scientific">Marinicrinis lubricantis</name>
    <dbReference type="NCBI Taxonomy" id="2086470"/>
    <lineage>
        <taxon>Bacteria</taxon>
        <taxon>Bacillati</taxon>
        <taxon>Bacillota</taxon>
        <taxon>Bacilli</taxon>
        <taxon>Bacillales</taxon>
        <taxon>Paenibacillaceae</taxon>
    </lineage>
</organism>
<keyword evidence="5" id="KW-1185">Reference proteome</keyword>
<evidence type="ECO:0000256" key="1">
    <source>
        <dbReference type="ARBA" id="ARBA00022969"/>
    </source>
</evidence>
<gene>
    <name evidence="4" type="ORF">ACFPXP_17955</name>
</gene>
<proteinExistence type="inferred from homology"/>
<dbReference type="EMBL" id="JBHSQV010000179">
    <property type="protein sequence ID" value="MFC5988291.1"/>
    <property type="molecule type" value="Genomic_DNA"/>
</dbReference>
<accession>A0ABW1ITC2</accession>
<comment type="similarity">
    <text evidence="3">Belongs to the CotF family.</text>
</comment>
<evidence type="ECO:0000313" key="5">
    <source>
        <dbReference type="Proteomes" id="UP001596250"/>
    </source>
</evidence>
<evidence type="ECO:0000256" key="2">
    <source>
        <dbReference type="ARBA" id="ARBA00024325"/>
    </source>
</evidence>